<dbReference type="RefSeq" id="WP_038441336.1">
    <property type="nucleotide sequence ID" value="NZ_CP008896.1"/>
</dbReference>
<dbReference type="PANTHER" id="PTHR33204:SF39">
    <property type="entry name" value="TRANSCRIPTIONAL REGULATORY PROTEIN"/>
    <property type="match status" value="1"/>
</dbReference>
<evidence type="ECO:0000256" key="3">
    <source>
        <dbReference type="ARBA" id="ARBA00023163"/>
    </source>
</evidence>
<evidence type="ECO:0000256" key="2">
    <source>
        <dbReference type="ARBA" id="ARBA00023125"/>
    </source>
</evidence>
<dbReference type="KEGG" id="pfn:HZ99_03545"/>
<dbReference type="SUPFAM" id="SSF46785">
    <property type="entry name" value="Winged helix' DNA-binding domain"/>
    <property type="match status" value="1"/>
</dbReference>
<dbReference type="InterPro" id="IPR036388">
    <property type="entry name" value="WH-like_DNA-bd_sf"/>
</dbReference>
<sequence>MNVTAPLSEHASCAPVSEILSRIGEKWTVFVVMVLHGQPRRFNEIKRQVGGISQQMLTRTLKALERDGLVTRTVHRTMPPQVEYALTELGQSLSVPILQLGNWAQRHIKVIHSNRAQYDACLQAAMEAEQKDDKQEG</sequence>
<dbReference type="InterPro" id="IPR002577">
    <property type="entry name" value="HTH_HxlR"/>
</dbReference>
<keyword evidence="3" id="KW-0804">Transcription</keyword>
<keyword evidence="1" id="KW-0805">Transcription regulation</keyword>
<evidence type="ECO:0000256" key="1">
    <source>
        <dbReference type="ARBA" id="ARBA00023015"/>
    </source>
</evidence>
<dbReference type="OrthoDB" id="9807069at2"/>
<evidence type="ECO:0000259" key="4">
    <source>
        <dbReference type="PROSITE" id="PS51118"/>
    </source>
</evidence>
<evidence type="ECO:0000313" key="6">
    <source>
        <dbReference type="Proteomes" id="UP000255125"/>
    </source>
</evidence>
<evidence type="ECO:0000313" key="5">
    <source>
        <dbReference type="EMBL" id="SUD31042.1"/>
    </source>
</evidence>
<protein>
    <submittedName>
        <fullName evidence="5">Transcriptional regulator</fullName>
    </submittedName>
</protein>
<feature type="domain" description="HTH hxlR-type" evidence="4">
    <location>
        <begin position="13"/>
        <end position="112"/>
    </location>
</feature>
<accession>A0A379IE21</accession>
<reference evidence="5 6" key="1">
    <citation type="submission" date="2018-06" db="EMBL/GenBank/DDBJ databases">
        <authorList>
            <consortium name="Pathogen Informatics"/>
            <person name="Doyle S."/>
        </authorList>
    </citation>
    <scope>NUCLEOTIDE SEQUENCE [LARGE SCALE GENOMIC DNA]</scope>
    <source>
        <strain evidence="5 6">NCTC10392</strain>
    </source>
</reference>
<name>A0A379IE21_PSEFL</name>
<dbReference type="PANTHER" id="PTHR33204">
    <property type="entry name" value="TRANSCRIPTIONAL REGULATOR, MARR FAMILY"/>
    <property type="match status" value="1"/>
</dbReference>
<gene>
    <name evidence="5" type="primary">yybR_1</name>
    <name evidence="5" type="ORF">NCTC10392_02968</name>
</gene>
<dbReference type="Pfam" id="PF01638">
    <property type="entry name" value="HxlR"/>
    <property type="match status" value="1"/>
</dbReference>
<dbReference type="Proteomes" id="UP000255125">
    <property type="component" value="Unassembled WGS sequence"/>
</dbReference>
<dbReference type="EMBL" id="UGUS01000002">
    <property type="protein sequence ID" value="SUD31042.1"/>
    <property type="molecule type" value="Genomic_DNA"/>
</dbReference>
<dbReference type="PROSITE" id="PS51118">
    <property type="entry name" value="HTH_HXLR"/>
    <property type="match status" value="1"/>
</dbReference>
<keyword evidence="2" id="KW-0238">DNA-binding</keyword>
<dbReference type="GO" id="GO:0003677">
    <property type="term" value="F:DNA binding"/>
    <property type="evidence" value="ECO:0007669"/>
    <property type="project" value="UniProtKB-KW"/>
</dbReference>
<proteinExistence type="predicted"/>
<organism evidence="5 6">
    <name type="scientific">Pseudomonas fluorescens</name>
    <dbReference type="NCBI Taxonomy" id="294"/>
    <lineage>
        <taxon>Bacteria</taxon>
        <taxon>Pseudomonadati</taxon>
        <taxon>Pseudomonadota</taxon>
        <taxon>Gammaproteobacteria</taxon>
        <taxon>Pseudomonadales</taxon>
        <taxon>Pseudomonadaceae</taxon>
        <taxon>Pseudomonas</taxon>
    </lineage>
</organism>
<dbReference type="Gene3D" id="1.10.10.10">
    <property type="entry name" value="Winged helix-like DNA-binding domain superfamily/Winged helix DNA-binding domain"/>
    <property type="match status" value="1"/>
</dbReference>
<dbReference type="InterPro" id="IPR036390">
    <property type="entry name" value="WH_DNA-bd_sf"/>
</dbReference>
<dbReference type="AlphaFoldDB" id="A0A379IE21"/>